<dbReference type="GO" id="GO:0008993">
    <property type="term" value="F:rhamnulokinase activity"/>
    <property type="evidence" value="ECO:0007669"/>
    <property type="project" value="InterPro"/>
</dbReference>
<dbReference type="Pfam" id="PF02782">
    <property type="entry name" value="FGGY_C"/>
    <property type="match status" value="1"/>
</dbReference>
<evidence type="ECO:0000256" key="7">
    <source>
        <dbReference type="ARBA" id="ARBA00023308"/>
    </source>
</evidence>
<protein>
    <submittedName>
        <fullName evidence="10">Carbohydrate kinase</fullName>
    </submittedName>
</protein>
<keyword evidence="6" id="KW-1015">Disulfide bond</keyword>
<sequence length="497" mass="55364">MEEGTGVINILAFDYGASSGRAILGSFDGEKLTLKEIHRFSNDPVMVGDSLYWDILRLYHELKQGILAGYKETGGNIDSIGIDTWGVDFGLLDKNDVLLGNPFHYRDSRTDGMIDEALKVVSRERIYNDTGIAFQKFNTLYQLLAMVKNRSTLLENAETLLFIPDLLAFFLTGNKTCEYTIASTSQMLQAGRATWAYDLLNDLGIPVEILPDITDPCTCVGTLRQSVREELGVKDIPVIAVASHDTASAVISAPLENANDAYISSGTWSLLGTEREKPVINEKTLNLNYTNEGGINRTVRLLVNIMGLWVYQECRRAWRKQGIEISYDEMDALAEGAKPFQAFIDVDYQTFYSPGNMPEKVIDYCKKTGQDVPSDKGSIVRIVMESLAMKYRSAVEGLEEITGSKVPVLHIVGGGCKNKMLSQYTADVLNRPVTAGPVEATAIGNIMSQLIALKEVKDLNEAREIVKRSFPTEVYRPENADAWDEAYRRYKEIIKKI</sequence>
<dbReference type="SUPFAM" id="SSF53067">
    <property type="entry name" value="Actin-like ATPase domain"/>
    <property type="match status" value="2"/>
</dbReference>
<dbReference type="EMBL" id="CP014672">
    <property type="protein sequence ID" value="ANW98279.1"/>
    <property type="molecule type" value="Genomic_DNA"/>
</dbReference>
<evidence type="ECO:0000313" key="10">
    <source>
        <dbReference type="EMBL" id="ANW98279.1"/>
    </source>
</evidence>
<evidence type="ECO:0000256" key="1">
    <source>
        <dbReference type="ARBA" id="ARBA00009156"/>
    </source>
</evidence>
<dbReference type="AlphaFoldDB" id="A0A1B1YBY9"/>
<feature type="domain" description="Carbohydrate kinase FGGY C-terminal" evidence="9">
    <location>
        <begin position="261"/>
        <end position="452"/>
    </location>
</feature>
<evidence type="ECO:0000256" key="5">
    <source>
        <dbReference type="ARBA" id="ARBA00022840"/>
    </source>
</evidence>
<dbReference type="InterPro" id="IPR013449">
    <property type="entry name" value="Rhamnulokinase"/>
</dbReference>
<comment type="similarity">
    <text evidence="1">Belongs to the FGGY kinase family.</text>
</comment>
<evidence type="ECO:0000259" key="8">
    <source>
        <dbReference type="Pfam" id="PF00370"/>
    </source>
</evidence>
<keyword evidence="7" id="KW-0684">Rhamnose metabolism</keyword>
<reference evidence="10 11" key="1">
    <citation type="submission" date="2016-02" db="EMBL/GenBank/DDBJ databases">
        <title>Comparison of Clostridium stercorarium subspecies using comparative genomics and transcriptomics.</title>
        <authorList>
            <person name="Schellenberg J."/>
            <person name="Thallinger G."/>
            <person name="Levin D.B."/>
            <person name="Zhang X."/>
            <person name="Alvare G."/>
            <person name="Fristensky B."/>
            <person name="Sparling R."/>
        </authorList>
    </citation>
    <scope>NUCLEOTIDE SEQUENCE [LARGE SCALE GENOMIC DNA]</scope>
    <source>
        <strain evidence="10 11">DSM 2910</strain>
    </source>
</reference>
<dbReference type="GO" id="GO:0019301">
    <property type="term" value="P:rhamnose catabolic process"/>
    <property type="evidence" value="ECO:0007669"/>
    <property type="project" value="InterPro"/>
</dbReference>
<evidence type="ECO:0000256" key="3">
    <source>
        <dbReference type="ARBA" id="ARBA00022741"/>
    </source>
</evidence>
<accession>A0A1B1YBY9</accession>
<feature type="domain" description="Carbohydrate kinase FGGY N-terminal" evidence="8">
    <location>
        <begin position="10"/>
        <end position="251"/>
    </location>
</feature>
<dbReference type="InterPro" id="IPR043129">
    <property type="entry name" value="ATPase_NBD"/>
</dbReference>
<dbReference type="Gene3D" id="3.30.420.40">
    <property type="match status" value="2"/>
</dbReference>
<keyword evidence="5" id="KW-0067">ATP-binding</keyword>
<dbReference type="GO" id="GO:0004370">
    <property type="term" value="F:glycerol kinase activity"/>
    <property type="evidence" value="ECO:0007669"/>
    <property type="project" value="TreeGrafter"/>
</dbReference>
<dbReference type="GO" id="GO:0005524">
    <property type="term" value="F:ATP binding"/>
    <property type="evidence" value="ECO:0007669"/>
    <property type="project" value="UniProtKB-KW"/>
</dbReference>
<dbReference type="InterPro" id="IPR000577">
    <property type="entry name" value="Carb_kinase_FGGY"/>
</dbReference>
<dbReference type="PANTHER" id="PTHR10196:SF93">
    <property type="entry name" value="L-RHAMNULOKINASE"/>
    <property type="match status" value="1"/>
</dbReference>
<dbReference type="OrthoDB" id="9761504at2"/>
<dbReference type="PIRSF" id="PIRSF000538">
    <property type="entry name" value="GlpK"/>
    <property type="match status" value="1"/>
</dbReference>
<keyword evidence="3" id="KW-0547">Nucleotide-binding</keyword>
<name>A0A1B1YBY9_THEST</name>
<evidence type="ECO:0000256" key="4">
    <source>
        <dbReference type="ARBA" id="ARBA00022777"/>
    </source>
</evidence>
<gene>
    <name evidence="10" type="ORF">CSTERTH_04120</name>
</gene>
<dbReference type="Proteomes" id="UP000092971">
    <property type="component" value="Chromosome"/>
</dbReference>
<dbReference type="CDD" id="cd07771">
    <property type="entry name" value="ASKHA_NBD_FGGY_RhaB-like"/>
    <property type="match status" value="1"/>
</dbReference>
<evidence type="ECO:0000313" key="11">
    <source>
        <dbReference type="Proteomes" id="UP000092971"/>
    </source>
</evidence>
<dbReference type="InterPro" id="IPR018485">
    <property type="entry name" value="FGGY_C"/>
</dbReference>
<keyword evidence="2" id="KW-0808">Transferase</keyword>
<organism evidence="10 11">
    <name type="scientific">Thermoclostridium stercorarium subsp. thermolacticum DSM 2910</name>
    <dbReference type="NCBI Taxonomy" id="1121336"/>
    <lineage>
        <taxon>Bacteria</taxon>
        <taxon>Bacillati</taxon>
        <taxon>Bacillota</taxon>
        <taxon>Clostridia</taxon>
        <taxon>Eubacteriales</taxon>
        <taxon>Oscillospiraceae</taxon>
        <taxon>Thermoclostridium</taxon>
    </lineage>
</organism>
<evidence type="ECO:0000259" key="9">
    <source>
        <dbReference type="Pfam" id="PF02782"/>
    </source>
</evidence>
<dbReference type="InterPro" id="IPR018484">
    <property type="entry name" value="FGGY_N"/>
</dbReference>
<proteinExistence type="inferred from homology"/>
<dbReference type="GO" id="GO:0005829">
    <property type="term" value="C:cytosol"/>
    <property type="evidence" value="ECO:0007669"/>
    <property type="project" value="TreeGrafter"/>
</dbReference>
<keyword evidence="4 10" id="KW-0418">Kinase</keyword>
<evidence type="ECO:0000256" key="2">
    <source>
        <dbReference type="ARBA" id="ARBA00022679"/>
    </source>
</evidence>
<dbReference type="GO" id="GO:0006071">
    <property type="term" value="P:glycerol metabolic process"/>
    <property type="evidence" value="ECO:0007669"/>
    <property type="project" value="TreeGrafter"/>
</dbReference>
<dbReference type="PANTHER" id="PTHR10196">
    <property type="entry name" value="SUGAR KINASE"/>
    <property type="match status" value="1"/>
</dbReference>
<evidence type="ECO:0000256" key="6">
    <source>
        <dbReference type="ARBA" id="ARBA00023157"/>
    </source>
</evidence>
<dbReference type="Pfam" id="PF00370">
    <property type="entry name" value="FGGY_N"/>
    <property type="match status" value="1"/>
</dbReference>